<feature type="transmembrane region" description="Helical" evidence="8">
    <location>
        <begin position="213"/>
        <end position="237"/>
    </location>
</feature>
<comment type="subcellular location">
    <subcellularLocation>
        <location evidence="1">Cell membrane</location>
        <topology evidence="1">Multi-pass membrane protein</topology>
    </subcellularLocation>
</comment>
<feature type="transmembrane region" description="Helical" evidence="8">
    <location>
        <begin position="279"/>
        <end position="296"/>
    </location>
</feature>
<dbReference type="PROSITE" id="PS50850">
    <property type="entry name" value="MFS"/>
    <property type="match status" value="1"/>
</dbReference>
<dbReference type="NCBIfam" id="TIGR00710">
    <property type="entry name" value="efflux_Bcr_CflA"/>
    <property type="match status" value="1"/>
</dbReference>
<evidence type="ECO:0000256" key="1">
    <source>
        <dbReference type="ARBA" id="ARBA00004651"/>
    </source>
</evidence>
<evidence type="ECO:0000256" key="8">
    <source>
        <dbReference type="SAM" id="Phobius"/>
    </source>
</evidence>
<dbReference type="Gene3D" id="1.20.1720.10">
    <property type="entry name" value="Multidrug resistance protein D"/>
    <property type="match status" value="1"/>
</dbReference>
<evidence type="ECO:0000256" key="6">
    <source>
        <dbReference type="ARBA" id="ARBA00022989"/>
    </source>
</evidence>
<evidence type="ECO:0000313" key="11">
    <source>
        <dbReference type="Proteomes" id="UP000324611"/>
    </source>
</evidence>
<dbReference type="EMBL" id="VUOC01000001">
    <property type="protein sequence ID" value="KAA2245092.1"/>
    <property type="molecule type" value="Genomic_DNA"/>
</dbReference>
<keyword evidence="7 8" id="KW-0472">Membrane</keyword>
<gene>
    <name evidence="10" type="ORF">F0L74_03785</name>
</gene>
<keyword evidence="5 8" id="KW-0812">Transmembrane</keyword>
<dbReference type="InterPro" id="IPR011701">
    <property type="entry name" value="MFS"/>
</dbReference>
<feature type="transmembrane region" description="Helical" evidence="8">
    <location>
        <begin position="370"/>
        <end position="391"/>
    </location>
</feature>
<evidence type="ECO:0000259" key="9">
    <source>
        <dbReference type="PROSITE" id="PS50850"/>
    </source>
</evidence>
<dbReference type="FunFam" id="1.20.1720.10:FF:000005">
    <property type="entry name" value="Bcr/CflA family efflux transporter"/>
    <property type="match status" value="1"/>
</dbReference>
<name>A0A5B2W365_9BACT</name>
<protein>
    <submittedName>
        <fullName evidence="10">Multidrug effflux MFS transporter</fullName>
    </submittedName>
</protein>
<dbReference type="CDD" id="cd17320">
    <property type="entry name" value="MFS_MdfA_MDR_like"/>
    <property type="match status" value="1"/>
</dbReference>
<comment type="similarity">
    <text evidence="2">Belongs to the major facilitator superfamily. Bcr/CmlA family.</text>
</comment>
<dbReference type="PANTHER" id="PTHR23502">
    <property type="entry name" value="MAJOR FACILITATOR SUPERFAMILY"/>
    <property type="match status" value="1"/>
</dbReference>
<feature type="transmembrane region" description="Helical" evidence="8">
    <location>
        <begin position="76"/>
        <end position="94"/>
    </location>
</feature>
<dbReference type="InterPro" id="IPR004812">
    <property type="entry name" value="Efflux_drug-R_Bcr/CmlA"/>
</dbReference>
<reference evidence="10 11" key="1">
    <citation type="submission" date="2019-09" db="EMBL/GenBank/DDBJ databases">
        <title>Chitinophaga ginsengihumi sp. nov., isolated from soil of ginseng rhizosphere.</title>
        <authorList>
            <person name="Lee J."/>
        </authorList>
    </citation>
    <scope>NUCLEOTIDE SEQUENCE [LARGE SCALE GENOMIC DNA]</scope>
    <source>
        <strain evidence="10 11">BN140078</strain>
    </source>
</reference>
<keyword evidence="6 8" id="KW-1133">Transmembrane helix</keyword>
<comment type="caution">
    <text evidence="10">The sequence shown here is derived from an EMBL/GenBank/DDBJ whole genome shotgun (WGS) entry which is preliminary data.</text>
</comment>
<evidence type="ECO:0000256" key="5">
    <source>
        <dbReference type="ARBA" id="ARBA00022692"/>
    </source>
</evidence>
<dbReference type="GO" id="GO:0005886">
    <property type="term" value="C:plasma membrane"/>
    <property type="evidence" value="ECO:0007669"/>
    <property type="project" value="UniProtKB-SubCell"/>
</dbReference>
<dbReference type="InterPro" id="IPR036259">
    <property type="entry name" value="MFS_trans_sf"/>
</dbReference>
<accession>A0A5B2W365</accession>
<dbReference type="RefSeq" id="WP_149836488.1">
    <property type="nucleotide sequence ID" value="NZ_VUOC01000001.1"/>
</dbReference>
<reference evidence="10 11" key="2">
    <citation type="submission" date="2019-09" db="EMBL/GenBank/DDBJ databases">
        <authorList>
            <person name="Jin C."/>
        </authorList>
    </citation>
    <scope>NUCLEOTIDE SEQUENCE [LARGE SCALE GENOMIC DNA]</scope>
    <source>
        <strain evidence="10 11">BN140078</strain>
    </source>
</reference>
<evidence type="ECO:0000256" key="7">
    <source>
        <dbReference type="ARBA" id="ARBA00023136"/>
    </source>
</evidence>
<evidence type="ECO:0000256" key="2">
    <source>
        <dbReference type="ARBA" id="ARBA00006236"/>
    </source>
</evidence>
<organism evidence="10 11">
    <name type="scientific">Chitinophaga agrisoli</name>
    <dbReference type="NCBI Taxonomy" id="2607653"/>
    <lineage>
        <taxon>Bacteria</taxon>
        <taxon>Pseudomonadati</taxon>
        <taxon>Bacteroidota</taxon>
        <taxon>Chitinophagia</taxon>
        <taxon>Chitinophagales</taxon>
        <taxon>Chitinophagaceae</taxon>
        <taxon>Chitinophaga</taxon>
    </lineage>
</organism>
<feature type="transmembrane region" description="Helical" evidence="8">
    <location>
        <begin position="249"/>
        <end position="267"/>
    </location>
</feature>
<feature type="transmembrane region" description="Helical" evidence="8">
    <location>
        <begin position="302"/>
        <end position="323"/>
    </location>
</feature>
<dbReference type="PANTHER" id="PTHR23502:SF132">
    <property type="entry name" value="POLYAMINE TRANSPORTER 2-RELATED"/>
    <property type="match status" value="1"/>
</dbReference>
<keyword evidence="11" id="KW-1185">Reference proteome</keyword>
<dbReference type="Pfam" id="PF07690">
    <property type="entry name" value="MFS_1"/>
    <property type="match status" value="1"/>
</dbReference>
<dbReference type="InterPro" id="IPR020846">
    <property type="entry name" value="MFS_dom"/>
</dbReference>
<evidence type="ECO:0000313" key="10">
    <source>
        <dbReference type="EMBL" id="KAA2245092.1"/>
    </source>
</evidence>
<evidence type="ECO:0000256" key="4">
    <source>
        <dbReference type="ARBA" id="ARBA00022475"/>
    </source>
</evidence>
<keyword evidence="4" id="KW-1003">Cell membrane</keyword>
<feature type="transmembrane region" description="Helical" evidence="8">
    <location>
        <begin position="100"/>
        <end position="121"/>
    </location>
</feature>
<dbReference type="GO" id="GO:0042910">
    <property type="term" value="F:xenobiotic transmembrane transporter activity"/>
    <property type="evidence" value="ECO:0007669"/>
    <property type="project" value="InterPro"/>
</dbReference>
<feature type="transmembrane region" description="Helical" evidence="8">
    <location>
        <begin position="161"/>
        <end position="183"/>
    </location>
</feature>
<dbReference type="Proteomes" id="UP000324611">
    <property type="component" value="Unassembled WGS sequence"/>
</dbReference>
<dbReference type="SUPFAM" id="SSF103473">
    <property type="entry name" value="MFS general substrate transporter"/>
    <property type="match status" value="1"/>
</dbReference>
<feature type="domain" description="Major facilitator superfamily (MFS) profile" evidence="9">
    <location>
        <begin position="9"/>
        <end position="393"/>
    </location>
</feature>
<feature type="transmembrane region" description="Helical" evidence="8">
    <location>
        <begin position="343"/>
        <end position="364"/>
    </location>
</feature>
<dbReference type="AlphaFoldDB" id="A0A5B2W365"/>
<keyword evidence="3" id="KW-0813">Transport</keyword>
<dbReference type="GO" id="GO:1990961">
    <property type="term" value="P:xenobiotic detoxification by transmembrane export across the plasma membrane"/>
    <property type="evidence" value="ECO:0007669"/>
    <property type="project" value="InterPro"/>
</dbReference>
<sequence>MTKSRYFLLIIILGALTALAPFSIDMYLPGFPAIAKDLRSNIAEVSLSLSSFFIGVSAGQLLYGPLLDRFGRKRPLHIGLVVYLLASLGCVFATTVEALILLRFLQALGCCACTVAATAMVRDLFPIEDNAKVFSALLLVVGASPMLAPAIGGYVSEFLGWHYIFIILTVLAAAILAASYWALPESSEPDPHYSLMPAPIIRGFLAVVKEARFTTYAVAGAIVFGGLLSYVSGSPFVFLEIFKVSGTQYSLIFALLAAGLIGAGQVNSQLLKKYKSEQLIVVALIVQAIAGGILVAGTTKGWIGFSGTLALIFVFLSCAGFIFPNASALSMAPFSKNAGSASALMGALQMGIGALASVAVSMLSKVYSNTFPMTGVMAACSVLALLVLLTGSRVIRAKAARDESPEALATEMRA</sequence>
<feature type="transmembrane region" description="Helical" evidence="8">
    <location>
        <begin position="45"/>
        <end position="64"/>
    </location>
</feature>
<evidence type="ECO:0000256" key="3">
    <source>
        <dbReference type="ARBA" id="ARBA00022448"/>
    </source>
</evidence>
<proteinExistence type="inferred from homology"/>
<feature type="transmembrane region" description="Helical" evidence="8">
    <location>
        <begin position="133"/>
        <end position="155"/>
    </location>
</feature>